<evidence type="ECO:0000259" key="5">
    <source>
        <dbReference type="PROSITE" id="PS50808"/>
    </source>
</evidence>
<feature type="non-terminal residue" evidence="6">
    <location>
        <position position="1"/>
    </location>
</feature>
<evidence type="ECO:0000256" key="4">
    <source>
        <dbReference type="PROSITE-ProRule" id="PRU00027"/>
    </source>
</evidence>
<organism evidence="6 7">
    <name type="scientific">Trachymyrmex septentrionalis</name>
    <dbReference type="NCBI Taxonomy" id="34720"/>
    <lineage>
        <taxon>Eukaryota</taxon>
        <taxon>Metazoa</taxon>
        <taxon>Ecdysozoa</taxon>
        <taxon>Arthropoda</taxon>
        <taxon>Hexapoda</taxon>
        <taxon>Insecta</taxon>
        <taxon>Pterygota</taxon>
        <taxon>Neoptera</taxon>
        <taxon>Endopterygota</taxon>
        <taxon>Hymenoptera</taxon>
        <taxon>Apocrita</taxon>
        <taxon>Aculeata</taxon>
        <taxon>Formicoidea</taxon>
        <taxon>Formicidae</taxon>
        <taxon>Myrmicinae</taxon>
        <taxon>Trachymyrmex</taxon>
    </lineage>
</organism>
<gene>
    <name evidence="6" type="ORF">ALC56_02839</name>
</gene>
<keyword evidence="7" id="KW-1185">Reference proteome</keyword>
<evidence type="ECO:0000256" key="1">
    <source>
        <dbReference type="ARBA" id="ARBA00022723"/>
    </source>
</evidence>
<dbReference type="AlphaFoldDB" id="A0A151K4H4"/>
<proteinExistence type="predicted"/>
<evidence type="ECO:0000256" key="3">
    <source>
        <dbReference type="ARBA" id="ARBA00022833"/>
    </source>
</evidence>
<dbReference type="Proteomes" id="UP000078541">
    <property type="component" value="Unassembled WGS sequence"/>
</dbReference>
<dbReference type="InterPro" id="IPR036236">
    <property type="entry name" value="Znf_C2H2_sf"/>
</dbReference>
<accession>A0A151K4H4</accession>
<dbReference type="GO" id="GO:0003677">
    <property type="term" value="F:DNA binding"/>
    <property type="evidence" value="ECO:0007669"/>
    <property type="project" value="InterPro"/>
</dbReference>
<dbReference type="EMBL" id="LKEZ01010203">
    <property type="protein sequence ID" value="KYN50728.1"/>
    <property type="molecule type" value="Genomic_DNA"/>
</dbReference>
<name>A0A151K4H4_9HYME</name>
<evidence type="ECO:0000313" key="6">
    <source>
        <dbReference type="EMBL" id="KYN50728.1"/>
    </source>
</evidence>
<dbReference type="InterPro" id="IPR003656">
    <property type="entry name" value="Znf_BED"/>
</dbReference>
<evidence type="ECO:0000256" key="2">
    <source>
        <dbReference type="ARBA" id="ARBA00022771"/>
    </source>
</evidence>
<dbReference type="STRING" id="34720.A0A151K4H4"/>
<evidence type="ECO:0000313" key="7">
    <source>
        <dbReference type="Proteomes" id="UP000078541"/>
    </source>
</evidence>
<dbReference type="PROSITE" id="PS50808">
    <property type="entry name" value="ZF_BED"/>
    <property type="match status" value="1"/>
</dbReference>
<sequence>IFGPSIDSAIKDENNSYKDANMDIRKAKHQEPLDLSNHQLCESTEETEALTETEADNFPVRRWIRGHYTKITKINKVSCNHCLKNLIYVNRLDILHKHLVKTHPEKLTEEEKKDVKVNWTWDYFTLSAESKATCKICEGIMSSKTIDNLTNHLKTMHK</sequence>
<dbReference type="GO" id="GO:0008270">
    <property type="term" value="F:zinc ion binding"/>
    <property type="evidence" value="ECO:0007669"/>
    <property type="project" value="UniProtKB-KW"/>
</dbReference>
<dbReference type="Pfam" id="PF02892">
    <property type="entry name" value="zf-BED"/>
    <property type="match status" value="1"/>
</dbReference>
<comment type="caution">
    <text evidence="6">The sequence shown here is derived from an EMBL/GenBank/DDBJ whole genome shotgun (WGS) entry which is preliminary data.</text>
</comment>
<keyword evidence="2 4" id="KW-0863">Zinc-finger</keyword>
<reference evidence="6 7" key="1">
    <citation type="submission" date="2016-03" db="EMBL/GenBank/DDBJ databases">
        <title>Trachymyrmex septentrionalis WGS genome.</title>
        <authorList>
            <person name="Nygaard S."/>
            <person name="Hu H."/>
            <person name="Boomsma J."/>
            <person name="Zhang G."/>
        </authorList>
    </citation>
    <scope>NUCLEOTIDE SEQUENCE [LARGE SCALE GENOMIC DNA]</scope>
    <source>
        <strain evidence="6">Tsep2-gDNA-1</strain>
        <tissue evidence="6">Whole body</tissue>
    </source>
</reference>
<dbReference type="SUPFAM" id="SSF57667">
    <property type="entry name" value="beta-beta-alpha zinc fingers"/>
    <property type="match status" value="1"/>
</dbReference>
<feature type="domain" description="BED-type" evidence="5">
    <location>
        <begin position="115"/>
        <end position="158"/>
    </location>
</feature>
<protein>
    <recommendedName>
        <fullName evidence="5">BED-type domain-containing protein</fullName>
    </recommendedName>
</protein>
<keyword evidence="1" id="KW-0479">Metal-binding</keyword>
<keyword evidence="3" id="KW-0862">Zinc</keyword>